<evidence type="ECO:0000259" key="8">
    <source>
        <dbReference type="Pfam" id="PF02308"/>
    </source>
</evidence>
<evidence type="ECO:0000256" key="5">
    <source>
        <dbReference type="ARBA" id="ARBA00022989"/>
    </source>
</evidence>
<evidence type="ECO:0000256" key="1">
    <source>
        <dbReference type="ARBA" id="ARBA00004651"/>
    </source>
</evidence>
<evidence type="ECO:0000313" key="9">
    <source>
        <dbReference type="EMBL" id="GAA3967982.1"/>
    </source>
</evidence>
<keyword evidence="7" id="KW-0997">Cell inner membrane</keyword>
<feature type="transmembrane region" description="Helical" evidence="7">
    <location>
        <begin position="99"/>
        <end position="118"/>
    </location>
</feature>
<dbReference type="InterPro" id="IPR003416">
    <property type="entry name" value="MgtC/SapB/SrpB/YhiD_fam"/>
</dbReference>
<organism evidence="9 10">
    <name type="scientific">Allohahella marinimesophila</name>
    <dbReference type="NCBI Taxonomy" id="1054972"/>
    <lineage>
        <taxon>Bacteria</taxon>
        <taxon>Pseudomonadati</taxon>
        <taxon>Pseudomonadota</taxon>
        <taxon>Gammaproteobacteria</taxon>
        <taxon>Oceanospirillales</taxon>
        <taxon>Hahellaceae</taxon>
        <taxon>Allohahella</taxon>
    </lineage>
</organism>
<proteinExistence type="inferred from homology"/>
<dbReference type="RefSeq" id="WP_344807244.1">
    <property type="nucleotide sequence ID" value="NZ_BAABBO010000011.1"/>
</dbReference>
<dbReference type="Proteomes" id="UP001501337">
    <property type="component" value="Unassembled WGS sequence"/>
</dbReference>
<sequence length="160" mass="16982">MNEIAYALSIDWDKVGDQTFQLAVAFILSLPIAWNREEKSRGAGLRTFPLVCIASCAYMLVGKAVFPDPEAQARIMYGIITGMGFIGGGAILKTSSHVAGTATAAALWNTGAIGVSVAQGQYEIAVLLSLVSFLIFMLIPPIKHMSNGHHHPREPGGPDG</sequence>
<feature type="domain" description="MgtC/SapB/SrpB/YhiD N-terminal" evidence="8">
    <location>
        <begin position="22"/>
        <end position="144"/>
    </location>
</feature>
<dbReference type="EMBL" id="BAABBO010000011">
    <property type="protein sequence ID" value="GAA3967982.1"/>
    <property type="molecule type" value="Genomic_DNA"/>
</dbReference>
<gene>
    <name evidence="9" type="ORF">GCM10022278_27160</name>
</gene>
<protein>
    <recommendedName>
        <fullName evidence="7">Protein MgtC</fullName>
    </recommendedName>
</protein>
<keyword evidence="3" id="KW-1003">Cell membrane</keyword>
<keyword evidence="4 7" id="KW-0812">Transmembrane</keyword>
<name>A0ABP7PMS5_9GAMM</name>
<comment type="caution">
    <text evidence="9">The sequence shown here is derived from an EMBL/GenBank/DDBJ whole genome shotgun (WGS) entry which is preliminary data.</text>
</comment>
<dbReference type="PANTHER" id="PTHR33778:SF1">
    <property type="entry name" value="MAGNESIUM TRANSPORTER YHID-RELATED"/>
    <property type="match status" value="1"/>
</dbReference>
<dbReference type="PRINTS" id="PR01837">
    <property type="entry name" value="MGTCSAPBPROT"/>
</dbReference>
<dbReference type="Pfam" id="PF02308">
    <property type="entry name" value="MgtC"/>
    <property type="match status" value="1"/>
</dbReference>
<keyword evidence="10" id="KW-1185">Reference proteome</keyword>
<dbReference type="PANTHER" id="PTHR33778">
    <property type="entry name" value="PROTEIN MGTC"/>
    <property type="match status" value="1"/>
</dbReference>
<accession>A0ABP7PMS5</accession>
<feature type="transmembrane region" description="Helical" evidence="7">
    <location>
        <begin position="124"/>
        <end position="142"/>
    </location>
</feature>
<evidence type="ECO:0000256" key="2">
    <source>
        <dbReference type="ARBA" id="ARBA00009298"/>
    </source>
</evidence>
<dbReference type="InterPro" id="IPR049177">
    <property type="entry name" value="MgtC_SapB_SrpB_YhiD_N"/>
</dbReference>
<evidence type="ECO:0000256" key="7">
    <source>
        <dbReference type="RuleBase" id="RU365041"/>
    </source>
</evidence>
<comment type="similarity">
    <text evidence="2 7">Belongs to the MgtC/SapB family.</text>
</comment>
<feature type="transmembrane region" description="Helical" evidence="7">
    <location>
        <begin position="72"/>
        <end position="92"/>
    </location>
</feature>
<evidence type="ECO:0000313" key="10">
    <source>
        <dbReference type="Proteomes" id="UP001501337"/>
    </source>
</evidence>
<evidence type="ECO:0000256" key="6">
    <source>
        <dbReference type="ARBA" id="ARBA00023136"/>
    </source>
</evidence>
<keyword evidence="6 7" id="KW-0472">Membrane</keyword>
<evidence type="ECO:0000256" key="3">
    <source>
        <dbReference type="ARBA" id="ARBA00022475"/>
    </source>
</evidence>
<reference evidence="10" key="1">
    <citation type="journal article" date="2019" name="Int. J. Syst. Evol. Microbiol.">
        <title>The Global Catalogue of Microorganisms (GCM) 10K type strain sequencing project: providing services to taxonomists for standard genome sequencing and annotation.</title>
        <authorList>
            <consortium name="The Broad Institute Genomics Platform"/>
            <consortium name="The Broad Institute Genome Sequencing Center for Infectious Disease"/>
            <person name="Wu L."/>
            <person name="Ma J."/>
        </authorList>
    </citation>
    <scope>NUCLEOTIDE SEQUENCE [LARGE SCALE GENOMIC DNA]</scope>
    <source>
        <strain evidence="10">JCM 17555</strain>
    </source>
</reference>
<comment type="subcellular location">
    <subcellularLocation>
        <location evidence="7">Cell inner membrane</location>
        <topology evidence="7">Multi-pass membrane protein</topology>
    </subcellularLocation>
    <subcellularLocation>
        <location evidence="1">Cell membrane</location>
        <topology evidence="1">Multi-pass membrane protein</topology>
    </subcellularLocation>
</comment>
<keyword evidence="5 7" id="KW-1133">Transmembrane helix</keyword>
<evidence type="ECO:0000256" key="4">
    <source>
        <dbReference type="ARBA" id="ARBA00022692"/>
    </source>
</evidence>
<feature type="transmembrane region" description="Helical" evidence="7">
    <location>
        <begin position="47"/>
        <end position="66"/>
    </location>
</feature>